<dbReference type="Pfam" id="PF00439">
    <property type="entry name" value="Bromodomain"/>
    <property type="match status" value="1"/>
</dbReference>
<dbReference type="InterPro" id="IPR001487">
    <property type="entry name" value="Bromodomain"/>
</dbReference>
<feature type="domain" description="Bromo" evidence="6">
    <location>
        <begin position="242"/>
        <end position="314"/>
    </location>
</feature>
<feature type="region of interest" description="Disordered" evidence="5">
    <location>
        <begin position="353"/>
        <end position="384"/>
    </location>
</feature>
<dbReference type="AlphaFoldDB" id="A0A7J7P9M8"/>
<evidence type="ECO:0000256" key="4">
    <source>
        <dbReference type="PROSITE-ProRule" id="PRU00035"/>
    </source>
</evidence>
<reference evidence="8 9" key="1">
    <citation type="journal article" date="2020" name="IScience">
        <title>Genome Sequencing of the Endangered Kingdonia uniflora (Circaeasteraceae, Ranunculales) Reveals Potential Mechanisms of Evolutionary Specialization.</title>
        <authorList>
            <person name="Sun Y."/>
            <person name="Deng T."/>
            <person name="Zhang A."/>
            <person name="Moore M.J."/>
            <person name="Landis J.B."/>
            <person name="Lin N."/>
            <person name="Zhang H."/>
            <person name="Zhang X."/>
            <person name="Huang J."/>
            <person name="Zhang X."/>
            <person name="Sun H."/>
            <person name="Wang H."/>
        </authorList>
    </citation>
    <scope>NUCLEOTIDE SEQUENCE [LARGE SCALE GENOMIC DNA]</scope>
    <source>
        <strain evidence="8">TB1705</strain>
        <tissue evidence="8">Leaf</tissue>
    </source>
</reference>
<feature type="region of interest" description="Disordered" evidence="5">
    <location>
        <begin position="1"/>
        <end position="79"/>
    </location>
</feature>
<keyword evidence="3" id="KW-0804">Transcription</keyword>
<dbReference type="SMART" id="SM00297">
    <property type="entry name" value="BROMO"/>
    <property type="match status" value="1"/>
</dbReference>
<evidence type="ECO:0000256" key="2">
    <source>
        <dbReference type="ARBA" id="ARBA00023117"/>
    </source>
</evidence>
<dbReference type="PROSITE" id="PS51525">
    <property type="entry name" value="NET"/>
    <property type="match status" value="1"/>
</dbReference>
<keyword evidence="9" id="KW-1185">Reference proteome</keyword>
<feature type="compositionally biased region" description="Polar residues" evidence="5">
    <location>
        <begin position="366"/>
        <end position="375"/>
    </location>
</feature>
<keyword evidence="2 4" id="KW-0103">Bromodomain</keyword>
<dbReference type="InterPro" id="IPR036427">
    <property type="entry name" value="Bromodomain-like_sf"/>
</dbReference>
<evidence type="ECO:0000259" key="6">
    <source>
        <dbReference type="PROSITE" id="PS50014"/>
    </source>
</evidence>
<dbReference type="PRINTS" id="PR00503">
    <property type="entry name" value="BROMODOMAIN"/>
</dbReference>
<feature type="compositionally biased region" description="Basic and acidic residues" evidence="5">
    <location>
        <begin position="1"/>
        <end position="13"/>
    </location>
</feature>
<dbReference type="InterPro" id="IPR027353">
    <property type="entry name" value="NET_dom"/>
</dbReference>
<accession>A0A7J7P9M8</accession>
<sequence>MASRLQENHRWGESRVYSKKTPNFKSFNGRNVSQQTLAAVDNNSLSSSSSQHQHQQQQQQLSTTLSDAVSSDDTPVASVSKSSSTKRYLVINLSSSSSYEKREFRRKLYVELGKVRKFIKGIEDKEIKKVNNGYSHSQLSTTNAVVKRAFSEVKSPIVHADPMLSIPVGVAKEIKANQSHKNSTLNPGKEKLPPFDSNKKLKPNGVKNLKGGAGGEREYRAGMDNCSSNVFNNCKTLLAKLMKHKHGWVFNSPVDVKALGLQDYHLIIKHPMDLGTVKSRLDSKWYRSAREFAEDVKLTFSNAMTYNPKGQDVHVMAEQLLKIFEQGWGIIESEYNLDSRFEVNNEATHPIPLAKKASHPLPTPPTQVRNTNTSELPRVPVDPVPQASLSYTPSAGKTPNLKKPKVKDLEKRNMTYEEKQKLRQNLESLPSEKLEIVVQIIKKRNASLFQHDDEIEVDIESFDTETLWELDRFVTNYKKSLSKLKRKAELAITGGEGKHAVQERNPISVETQMETKESEKNVPSPPVRLEKQGDNGSKSSSSSSSSSDSGSSSNDFDSGSSSASDAGG</sequence>
<dbReference type="PANTHER" id="PTHR45926">
    <property type="entry name" value="OSJNBA0053K19.4 PROTEIN"/>
    <property type="match status" value="1"/>
</dbReference>
<feature type="region of interest" description="Disordered" evidence="5">
    <location>
        <begin position="178"/>
        <end position="213"/>
    </location>
</feature>
<feature type="compositionally biased region" description="Low complexity" evidence="5">
    <location>
        <begin position="534"/>
        <end position="568"/>
    </location>
</feature>
<evidence type="ECO:0000256" key="5">
    <source>
        <dbReference type="SAM" id="MobiDB-lite"/>
    </source>
</evidence>
<proteinExistence type="predicted"/>
<feature type="compositionally biased region" description="Polar residues" evidence="5">
    <location>
        <begin position="20"/>
        <end position="43"/>
    </location>
</feature>
<feature type="domain" description="NET" evidence="7">
    <location>
        <begin position="404"/>
        <end position="485"/>
    </location>
</feature>
<dbReference type="Gene3D" id="1.20.920.10">
    <property type="entry name" value="Bromodomain-like"/>
    <property type="match status" value="1"/>
</dbReference>
<dbReference type="PROSITE" id="PS50014">
    <property type="entry name" value="BROMODOMAIN_2"/>
    <property type="match status" value="1"/>
</dbReference>
<dbReference type="SUPFAM" id="SSF47370">
    <property type="entry name" value="Bromodomain"/>
    <property type="match status" value="1"/>
</dbReference>
<feature type="compositionally biased region" description="Low complexity" evidence="5">
    <location>
        <begin position="44"/>
        <end position="66"/>
    </location>
</feature>
<feature type="compositionally biased region" description="Polar residues" evidence="5">
    <location>
        <begin position="67"/>
        <end position="79"/>
    </location>
</feature>
<keyword evidence="1" id="KW-0805">Transcription regulation</keyword>
<evidence type="ECO:0008006" key="10">
    <source>
        <dbReference type="Google" id="ProtNLM"/>
    </source>
</evidence>
<dbReference type="CDD" id="cd05506">
    <property type="entry name" value="Bromo_plant1"/>
    <property type="match status" value="1"/>
</dbReference>
<feature type="region of interest" description="Disordered" evidence="5">
    <location>
        <begin position="495"/>
        <end position="568"/>
    </location>
</feature>
<evidence type="ECO:0000259" key="7">
    <source>
        <dbReference type="PROSITE" id="PS51525"/>
    </source>
</evidence>
<dbReference type="OrthoDB" id="21449at2759"/>
<comment type="caution">
    <text evidence="8">The sequence shown here is derived from an EMBL/GenBank/DDBJ whole genome shotgun (WGS) entry which is preliminary data.</text>
</comment>
<evidence type="ECO:0000313" key="9">
    <source>
        <dbReference type="Proteomes" id="UP000541444"/>
    </source>
</evidence>
<evidence type="ECO:0000256" key="3">
    <source>
        <dbReference type="ARBA" id="ARBA00023163"/>
    </source>
</evidence>
<dbReference type="Gene3D" id="1.20.1270.220">
    <property type="match status" value="1"/>
</dbReference>
<evidence type="ECO:0000313" key="8">
    <source>
        <dbReference type="EMBL" id="KAF6176109.1"/>
    </source>
</evidence>
<dbReference type="InterPro" id="IPR038336">
    <property type="entry name" value="NET_sf"/>
</dbReference>
<organism evidence="8 9">
    <name type="scientific">Kingdonia uniflora</name>
    <dbReference type="NCBI Taxonomy" id="39325"/>
    <lineage>
        <taxon>Eukaryota</taxon>
        <taxon>Viridiplantae</taxon>
        <taxon>Streptophyta</taxon>
        <taxon>Embryophyta</taxon>
        <taxon>Tracheophyta</taxon>
        <taxon>Spermatophyta</taxon>
        <taxon>Magnoliopsida</taxon>
        <taxon>Ranunculales</taxon>
        <taxon>Circaeasteraceae</taxon>
        <taxon>Kingdonia</taxon>
    </lineage>
</organism>
<dbReference type="InterPro" id="IPR037377">
    <property type="entry name" value="GTE_bromo"/>
</dbReference>
<dbReference type="Pfam" id="PF17035">
    <property type="entry name" value="BET"/>
    <property type="match status" value="1"/>
</dbReference>
<dbReference type="EMBL" id="JACGCM010000121">
    <property type="protein sequence ID" value="KAF6176109.1"/>
    <property type="molecule type" value="Genomic_DNA"/>
</dbReference>
<protein>
    <recommendedName>
        <fullName evidence="10">Transcription factor GTE4-like</fullName>
    </recommendedName>
</protein>
<evidence type="ECO:0000256" key="1">
    <source>
        <dbReference type="ARBA" id="ARBA00023015"/>
    </source>
</evidence>
<gene>
    <name evidence="8" type="ORF">GIB67_000203</name>
</gene>
<feature type="compositionally biased region" description="Basic and acidic residues" evidence="5">
    <location>
        <begin position="188"/>
        <end position="199"/>
    </location>
</feature>
<dbReference type="Proteomes" id="UP000541444">
    <property type="component" value="Unassembled WGS sequence"/>
</dbReference>
<name>A0A7J7P9M8_9MAGN</name>